<dbReference type="PANTHER" id="PTHR22550:SF14">
    <property type="entry name" value="VWFA DOMAIN-CONTAINING PROTEIN"/>
    <property type="match status" value="1"/>
</dbReference>
<feature type="region of interest" description="Disordered" evidence="2">
    <location>
        <begin position="461"/>
        <end position="588"/>
    </location>
</feature>
<keyword evidence="3" id="KW-0812">Transmembrane</keyword>
<dbReference type="Pfam" id="PF00515">
    <property type="entry name" value="TPR_1"/>
    <property type="match status" value="1"/>
</dbReference>
<dbReference type="SUPFAM" id="SSF53300">
    <property type="entry name" value="vWA-like"/>
    <property type="match status" value="1"/>
</dbReference>
<dbReference type="InterPro" id="IPR019734">
    <property type="entry name" value="TPR_rpt"/>
</dbReference>
<protein>
    <submittedName>
        <fullName evidence="5">Ca-activated chloride channel family protein</fullName>
    </submittedName>
</protein>
<reference evidence="5 6" key="1">
    <citation type="submission" date="2020-08" db="EMBL/GenBank/DDBJ databases">
        <title>Functional genomics of gut bacteria from endangered species of beetles.</title>
        <authorList>
            <person name="Carlos-Shanley C."/>
        </authorList>
    </citation>
    <scope>NUCLEOTIDE SEQUENCE [LARGE SCALE GENOMIC DNA]</scope>
    <source>
        <strain evidence="5 6">S00179</strain>
    </source>
</reference>
<dbReference type="PROSITE" id="PS50005">
    <property type="entry name" value="TPR"/>
    <property type="match status" value="1"/>
</dbReference>
<dbReference type="RefSeq" id="WP_184589191.1">
    <property type="nucleotide sequence ID" value="NZ_JACHLI010000008.1"/>
</dbReference>
<dbReference type="InterPro" id="IPR036465">
    <property type="entry name" value="vWFA_dom_sf"/>
</dbReference>
<comment type="caution">
    <text evidence="5">The sequence shown here is derived from an EMBL/GenBank/DDBJ whole genome shotgun (WGS) entry which is preliminary data.</text>
</comment>
<dbReference type="EMBL" id="JACHLI010000008">
    <property type="protein sequence ID" value="MBB4863618.1"/>
    <property type="molecule type" value="Genomic_DNA"/>
</dbReference>
<dbReference type="SUPFAM" id="SSF48452">
    <property type="entry name" value="TPR-like"/>
    <property type="match status" value="1"/>
</dbReference>
<dbReference type="PROSITE" id="PS50293">
    <property type="entry name" value="TPR_REGION"/>
    <property type="match status" value="1"/>
</dbReference>
<keyword evidence="1" id="KW-0802">TPR repeat</keyword>
<dbReference type="Gene3D" id="3.40.50.410">
    <property type="entry name" value="von Willebrand factor, type A domain"/>
    <property type="match status" value="1"/>
</dbReference>
<name>A0A7W7P0B2_PSENT</name>
<dbReference type="Gene3D" id="1.25.40.10">
    <property type="entry name" value="Tetratricopeptide repeat domain"/>
    <property type="match status" value="1"/>
</dbReference>
<dbReference type="Pfam" id="PF13519">
    <property type="entry name" value="VWA_2"/>
    <property type="match status" value="1"/>
</dbReference>
<sequence>MTGIWPHVLHPLWLVLLLPLGWLLWKLWHRERRAGRWQLLLPPAFHPWLLAGGGGRHERRPWIFLGVAWLLAVLALLGPSWQQVEQPTMERSDPLVVVLELTPAMLATDLKPTRLEQARRKLLDLLQARSDAQTAIVVYAGSAHTLVPLSNDLGTARNLIDALKPSIMPEPGQRADLAVAQARRLLDSGAEGNGRILLITSALDARERQGIRQALKGKGKDLLLLAVGTPGGAPIAQEDGTFLKDDQGNILVPRLDENSLRAFATDLDGRFQRLRANGSDLRNLGLLDSTQGLQVSEEDALLRLQRWADQGYWLLLPLLLLAACAGRRGWLFSLPLLLPLLWAPPQDANAFELGDLWLRPDQQGQRLLDAGHPAEAAERFADFRWKGLALYRAGDYVDAAQAFAQGDEAADHYNRGNALARQNELEAAIDAYDQALERNPELEAARRNKTLLEDLLRQRKDNPGADSQAQPPQESHDSAQSSDPQAAKPQDQQHDEEHSAERDSQPAPAAKNPSQEADRPSASHPGGPPAERDAGQEEETNPEDAGPLGDERRQALEQWLRQIPDDPSELLRRKFWYQQQQQRQEPNP</sequence>
<feature type="compositionally biased region" description="Basic and acidic residues" evidence="2">
    <location>
        <begin position="491"/>
        <end position="504"/>
    </location>
</feature>
<organism evidence="5 6">
    <name type="scientific">Pseudomonas nitroreducens</name>
    <dbReference type="NCBI Taxonomy" id="46680"/>
    <lineage>
        <taxon>Bacteria</taxon>
        <taxon>Pseudomonadati</taxon>
        <taxon>Pseudomonadota</taxon>
        <taxon>Gammaproteobacteria</taxon>
        <taxon>Pseudomonadales</taxon>
        <taxon>Pseudomonadaceae</taxon>
        <taxon>Pseudomonas</taxon>
    </lineage>
</organism>
<evidence type="ECO:0000256" key="3">
    <source>
        <dbReference type="SAM" id="Phobius"/>
    </source>
</evidence>
<feature type="repeat" description="TPR" evidence="1">
    <location>
        <begin position="409"/>
        <end position="442"/>
    </location>
</feature>
<dbReference type="PANTHER" id="PTHR22550">
    <property type="entry name" value="SPORE GERMINATION PROTEIN"/>
    <property type="match status" value="1"/>
</dbReference>
<feature type="domain" description="VWFA" evidence="4">
    <location>
        <begin position="96"/>
        <end position="201"/>
    </location>
</feature>
<dbReference type="InterPro" id="IPR050768">
    <property type="entry name" value="UPF0353/GerABKA_families"/>
</dbReference>
<evidence type="ECO:0000259" key="4">
    <source>
        <dbReference type="Pfam" id="PF13519"/>
    </source>
</evidence>
<dbReference type="SMART" id="SM00028">
    <property type="entry name" value="TPR"/>
    <property type="match status" value="1"/>
</dbReference>
<dbReference type="Proteomes" id="UP000566995">
    <property type="component" value="Unassembled WGS sequence"/>
</dbReference>
<feature type="compositionally biased region" description="Polar residues" evidence="2">
    <location>
        <begin position="465"/>
        <end position="484"/>
    </location>
</feature>
<keyword evidence="3" id="KW-0472">Membrane</keyword>
<dbReference type="InterPro" id="IPR011990">
    <property type="entry name" value="TPR-like_helical_dom_sf"/>
</dbReference>
<gene>
    <name evidence="5" type="ORF">HNP46_002470</name>
</gene>
<evidence type="ECO:0000256" key="1">
    <source>
        <dbReference type="PROSITE-ProRule" id="PRU00339"/>
    </source>
</evidence>
<keyword evidence="3" id="KW-1133">Transmembrane helix</keyword>
<accession>A0A7W7P0B2</accession>
<evidence type="ECO:0000313" key="5">
    <source>
        <dbReference type="EMBL" id="MBB4863618.1"/>
    </source>
</evidence>
<feature type="compositionally biased region" description="Low complexity" evidence="2">
    <location>
        <begin position="578"/>
        <end position="588"/>
    </location>
</feature>
<evidence type="ECO:0000256" key="2">
    <source>
        <dbReference type="SAM" id="MobiDB-lite"/>
    </source>
</evidence>
<dbReference type="InterPro" id="IPR002035">
    <property type="entry name" value="VWF_A"/>
</dbReference>
<feature type="transmembrane region" description="Helical" evidence="3">
    <location>
        <begin position="62"/>
        <end position="81"/>
    </location>
</feature>
<feature type="transmembrane region" description="Helical" evidence="3">
    <location>
        <begin position="12"/>
        <end position="28"/>
    </location>
</feature>
<evidence type="ECO:0000313" key="6">
    <source>
        <dbReference type="Proteomes" id="UP000566995"/>
    </source>
</evidence>
<dbReference type="AlphaFoldDB" id="A0A7W7P0B2"/>
<proteinExistence type="predicted"/>